<keyword evidence="1" id="KW-0472">Membrane</keyword>
<feature type="transmembrane region" description="Helical" evidence="1">
    <location>
        <begin position="40"/>
        <end position="58"/>
    </location>
</feature>
<gene>
    <name evidence="2" type="ORF">Mucpa_1064</name>
</gene>
<evidence type="ECO:0000313" key="2">
    <source>
        <dbReference type="EMBL" id="EHQ25236.1"/>
    </source>
</evidence>
<dbReference type="AlphaFoldDB" id="H1YE58"/>
<dbReference type="SUPFAM" id="SSF48452">
    <property type="entry name" value="TPR-like"/>
    <property type="match status" value="1"/>
</dbReference>
<dbReference type="Proteomes" id="UP000002774">
    <property type="component" value="Chromosome"/>
</dbReference>
<protein>
    <recommendedName>
        <fullName evidence="4">Tetratricopeptide repeat protein</fullName>
    </recommendedName>
</protein>
<dbReference type="HOGENOM" id="CLU_135064_0_0_10"/>
<accession>H1YE58</accession>
<evidence type="ECO:0000256" key="1">
    <source>
        <dbReference type="SAM" id="Phobius"/>
    </source>
</evidence>
<reference evidence="2" key="1">
    <citation type="submission" date="2011-09" db="EMBL/GenBank/DDBJ databases">
        <title>The permanent draft genome of Mucilaginibacter paludis DSM 18603.</title>
        <authorList>
            <consortium name="US DOE Joint Genome Institute (JGI-PGF)"/>
            <person name="Lucas S."/>
            <person name="Han J."/>
            <person name="Lapidus A."/>
            <person name="Bruce D."/>
            <person name="Goodwin L."/>
            <person name="Pitluck S."/>
            <person name="Peters L."/>
            <person name="Kyrpides N."/>
            <person name="Mavromatis K."/>
            <person name="Ivanova N."/>
            <person name="Mikhailova N."/>
            <person name="Held B."/>
            <person name="Detter J.C."/>
            <person name="Tapia R."/>
            <person name="Han C."/>
            <person name="Land M."/>
            <person name="Hauser L."/>
            <person name="Markowitz V."/>
            <person name="Cheng J.-F."/>
            <person name="Hugenholtz P."/>
            <person name="Woyke T."/>
            <person name="Wu D."/>
            <person name="Tindall B."/>
            <person name="Brambilla E."/>
            <person name="Klenk H.-P."/>
            <person name="Eisen J.A."/>
        </authorList>
    </citation>
    <scope>NUCLEOTIDE SEQUENCE [LARGE SCALE GENOMIC DNA]</scope>
    <source>
        <strain evidence="2">DSM 18603</strain>
    </source>
</reference>
<dbReference type="STRING" id="714943.Mucpa_1064"/>
<proteinExistence type="predicted"/>
<keyword evidence="1" id="KW-1133">Transmembrane helix</keyword>
<sequence length="159" mass="18499">MPANVPFVRTQGKFVLMIPKLLLIALLFTLFYQISPDLGVLYGSITYLLIIYLVRYFIPLSMRKGVSLIKHNKFDEAIPYFRRSVQFFTQYAWLDQYRSITILSSSRYTYKEMSMCNEAFSLSQINRGAEAKQIYEEVLAQYPQNNIAATALRMMESDS</sequence>
<keyword evidence="1" id="KW-0812">Transmembrane</keyword>
<keyword evidence="3" id="KW-1185">Reference proteome</keyword>
<dbReference type="Gene3D" id="1.25.40.10">
    <property type="entry name" value="Tetratricopeptide repeat domain"/>
    <property type="match status" value="1"/>
</dbReference>
<name>H1YE58_9SPHI</name>
<dbReference type="eggNOG" id="COG0457">
    <property type="taxonomic scope" value="Bacteria"/>
</dbReference>
<dbReference type="EMBL" id="CM001403">
    <property type="protein sequence ID" value="EHQ25236.1"/>
    <property type="molecule type" value="Genomic_DNA"/>
</dbReference>
<dbReference type="InterPro" id="IPR011990">
    <property type="entry name" value="TPR-like_helical_dom_sf"/>
</dbReference>
<evidence type="ECO:0008006" key="4">
    <source>
        <dbReference type="Google" id="ProtNLM"/>
    </source>
</evidence>
<organism evidence="2 3">
    <name type="scientific">Mucilaginibacter paludis DSM 18603</name>
    <dbReference type="NCBI Taxonomy" id="714943"/>
    <lineage>
        <taxon>Bacteria</taxon>
        <taxon>Pseudomonadati</taxon>
        <taxon>Bacteroidota</taxon>
        <taxon>Sphingobacteriia</taxon>
        <taxon>Sphingobacteriales</taxon>
        <taxon>Sphingobacteriaceae</taxon>
        <taxon>Mucilaginibacter</taxon>
    </lineage>
</organism>
<feature type="transmembrane region" description="Helical" evidence="1">
    <location>
        <begin position="14"/>
        <end position="34"/>
    </location>
</feature>
<evidence type="ECO:0000313" key="3">
    <source>
        <dbReference type="Proteomes" id="UP000002774"/>
    </source>
</evidence>